<dbReference type="Proteomes" id="UP000832011">
    <property type="component" value="Chromosome"/>
</dbReference>
<dbReference type="EMBL" id="CP091511">
    <property type="protein sequence ID" value="UOO89312.1"/>
    <property type="molecule type" value="Genomic_DNA"/>
</dbReference>
<sequence>MKIIVFYDDLCPICRTEMHAFAWQYPNEIELVALSTESERLQHYGIRTEDALMALRVVDELGHIHQGLDAVRLLYRRFGKQRLAQLSMLPLLKPVLEWAYPVFVHHRHRVPVWLLGKNARLHCAQGYCRCDLNEKLQHIRSLKH</sequence>
<proteinExistence type="predicted"/>
<dbReference type="InterPro" id="IPR007263">
    <property type="entry name" value="DCC1-like"/>
</dbReference>
<evidence type="ECO:0000313" key="1">
    <source>
        <dbReference type="EMBL" id="UOO89312.1"/>
    </source>
</evidence>
<organism evidence="1 2">
    <name type="scientific">Vitreoscilla massiliensis</name>
    <dbReference type="NCBI Taxonomy" id="1689272"/>
    <lineage>
        <taxon>Bacteria</taxon>
        <taxon>Pseudomonadati</taxon>
        <taxon>Pseudomonadota</taxon>
        <taxon>Betaproteobacteria</taxon>
        <taxon>Neisseriales</taxon>
        <taxon>Neisseriaceae</taxon>
        <taxon>Vitreoscilla</taxon>
    </lineage>
</organism>
<dbReference type="PANTHER" id="PTHR34290:SF2">
    <property type="entry name" value="OS04G0668800 PROTEIN"/>
    <property type="match status" value="1"/>
</dbReference>
<dbReference type="Pfam" id="PF04134">
    <property type="entry name" value="DCC1-like"/>
    <property type="match status" value="1"/>
</dbReference>
<dbReference type="RefSeq" id="WP_159061445.1">
    <property type="nucleotide sequence ID" value="NZ_CABKVG010000010.1"/>
</dbReference>
<dbReference type="PANTHER" id="PTHR34290">
    <property type="entry name" value="SI:CH73-390P7.2"/>
    <property type="match status" value="1"/>
</dbReference>
<keyword evidence="2" id="KW-1185">Reference proteome</keyword>
<reference evidence="1 2" key="1">
    <citation type="journal article" date="2022" name="Res Sq">
        <title>Evolution of multicellular longitudinally dividing oral cavity symbionts (Neisseriaceae).</title>
        <authorList>
            <person name="Nyongesa S."/>
            <person name="Weber P."/>
            <person name="Bernet E."/>
            <person name="Pullido F."/>
            <person name="Nieckarz M."/>
            <person name="Delaby M."/>
            <person name="Nieves C."/>
            <person name="Viehboeck T."/>
            <person name="Krause N."/>
            <person name="Rivera-Millot A."/>
            <person name="Nakamura A."/>
            <person name="Vischer N."/>
            <person name="VanNieuwenhze M."/>
            <person name="Brun Y."/>
            <person name="Cava F."/>
            <person name="Bulgheresi S."/>
            <person name="Veyrier F."/>
        </authorList>
    </citation>
    <scope>NUCLEOTIDE SEQUENCE [LARGE SCALE GENOMIC DNA]</scope>
    <source>
        <strain evidence="1 2">SN4</strain>
    </source>
</reference>
<dbReference type="InterPro" id="IPR044691">
    <property type="entry name" value="DCC1_Trx"/>
</dbReference>
<protein>
    <submittedName>
        <fullName evidence="1">DUF393 domain-containing protein</fullName>
    </submittedName>
</protein>
<gene>
    <name evidence="1" type="ORF">LVJ82_18015</name>
</gene>
<evidence type="ECO:0000313" key="2">
    <source>
        <dbReference type="Proteomes" id="UP000832011"/>
    </source>
</evidence>
<accession>A0ABY4E197</accession>
<name>A0ABY4E197_9NEIS</name>